<reference evidence="1 2" key="1">
    <citation type="submission" date="2018-05" db="EMBL/GenBank/DDBJ databases">
        <title>Genomic Encyclopedia of Type Strains, Phase IV (KMG-IV): sequencing the most valuable type-strain genomes for metagenomic binning, comparative biology and taxonomic classification.</title>
        <authorList>
            <person name="Goeker M."/>
        </authorList>
    </citation>
    <scope>NUCLEOTIDE SEQUENCE [LARGE SCALE GENOMIC DNA]</scope>
    <source>
        <strain evidence="1 2">DSM 18773</strain>
    </source>
</reference>
<dbReference type="RefSeq" id="WP_109688047.1">
    <property type="nucleotide sequence ID" value="NZ_QGGL01000005.1"/>
</dbReference>
<name>A0A316DEV3_9BACL</name>
<dbReference type="Pfam" id="PF11155">
    <property type="entry name" value="DUF2935"/>
    <property type="match status" value="2"/>
</dbReference>
<proteinExistence type="predicted"/>
<protein>
    <recommendedName>
        <fullName evidence="3">DUF2935 family protein</fullName>
    </recommendedName>
</protein>
<keyword evidence="2" id="KW-1185">Reference proteome</keyword>
<comment type="caution">
    <text evidence="1">The sequence shown here is derived from an EMBL/GenBank/DDBJ whole genome shotgun (WGS) entry which is preliminary data.</text>
</comment>
<dbReference type="OrthoDB" id="1633927at2"/>
<evidence type="ECO:0008006" key="3">
    <source>
        <dbReference type="Google" id="ProtNLM"/>
    </source>
</evidence>
<evidence type="ECO:0000313" key="1">
    <source>
        <dbReference type="EMBL" id="PWK14497.1"/>
    </source>
</evidence>
<dbReference type="AlphaFoldDB" id="A0A316DEV3"/>
<dbReference type="EMBL" id="QGGL01000005">
    <property type="protein sequence ID" value="PWK14497.1"/>
    <property type="molecule type" value="Genomic_DNA"/>
</dbReference>
<sequence length="267" mass="30923">MTPKYTPWEEHQFWLRILEEHATFVRDALSVEETQWVALSRQYVAAFQALRTRLEGLDPATKASAPEMVAFAQAAYPVANGYFLLEGHLQRLRIQNQVVLYLTPTYFNGTLNENAEYLRILAYYKSGQEAPLLPLDAIIDLWLEDQLGHTFLLHNLLDPVEQGLSQQTQVFIQRFNAHVLTHHHLKQYKRFLPEKSPYELRFIAELVATVQGFTQLARQVVELYEKQQVLSRLTLQFIEHHFPETCYFLHSLSLHVEGVTEAGCEGV</sequence>
<dbReference type="Proteomes" id="UP000245634">
    <property type="component" value="Unassembled WGS sequence"/>
</dbReference>
<dbReference type="InterPro" id="IPR021328">
    <property type="entry name" value="CotB-like"/>
</dbReference>
<dbReference type="Gene3D" id="1.20.1260.120">
    <property type="entry name" value="Protein of unknown function DUF2935"/>
    <property type="match status" value="1"/>
</dbReference>
<gene>
    <name evidence="1" type="ORF">C7459_105264</name>
</gene>
<organism evidence="1 2">
    <name type="scientific">Tumebacillus permanentifrigoris</name>
    <dbReference type="NCBI Taxonomy" id="378543"/>
    <lineage>
        <taxon>Bacteria</taxon>
        <taxon>Bacillati</taxon>
        <taxon>Bacillota</taxon>
        <taxon>Bacilli</taxon>
        <taxon>Bacillales</taxon>
        <taxon>Alicyclobacillaceae</taxon>
        <taxon>Tumebacillus</taxon>
    </lineage>
</organism>
<evidence type="ECO:0000313" key="2">
    <source>
        <dbReference type="Proteomes" id="UP000245634"/>
    </source>
</evidence>
<accession>A0A316DEV3</accession>
<dbReference type="SUPFAM" id="SSF158430">
    <property type="entry name" value="Bacillus cereus metalloprotein-like"/>
    <property type="match status" value="2"/>
</dbReference>